<dbReference type="PANTHER" id="PTHR42683">
    <property type="entry name" value="ALDEHYDE REDUCTASE"/>
    <property type="match status" value="1"/>
</dbReference>
<dbReference type="AlphaFoldDB" id="A0AAW1YK61"/>
<comment type="similarity">
    <text evidence="1">Belongs to the zinc-containing alcohol dehydrogenase family.</text>
</comment>
<organism evidence="5 6">
    <name type="scientific">Rubus argutus</name>
    <name type="common">Southern blackberry</name>
    <dbReference type="NCBI Taxonomy" id="59490"/>
    <lineage>
        <taxon>Eukaryota</taxon>
        <taxon>Viridiplantae</taxon>
        <taxon>Streptophyta</taxon>
        <taxon>Embryophyta</taxon>
        <taxon>Tracheophyta</taxon>
        <taxon>Spermatophyta</taxon>
        <taxon>Magnoliopsida</taxon>
        <taxon>eudicotyledons</taxon>
        <taxon>Gunneridae</taxon>
        <taxon>Pentapetalae</taxon>
        <taxon>rosids</taxon>
        <taxon>fabids</taxon>
        <taxon>Rosales</taxon>
        <taxon>Rosaceae</taxon>
        <taxon>Rosoideae</taxon>
        <taxon>Rosoideae incertae sedis</taxon>
        <taxon>Rubus</taxon>
    </lineage>
</organism>
<keyword evidence="2" id="KW-0479">Metal-binding</keyword>
<reference evidence="5 6" key="1">
    <citation type="journal article" date="2023" name="G3 (Bethesda)">
        <title>A chromosome-length genome assembly and annotation of blackberry (Rubus argutus, cv. 'Hillquist').</title>
        <authorList>
            <person name="Bruna T."/>
            <person name="Aryal R."/>
            <person name="Dudchenko O."/>
            <person name="Sargent D.J."/>
            <person name="Mead D."/>
            <person name="Buti M."/>
            <person name="Cavallini A."/>
            <person name="Hytonen T."/>
            <person name="Andres J."/>
            <person name="Pham M."/>
            <person name="Weisz D."/>
            <person name="Mascagni F."/>
            <person name="Usai G."/>
            <person name="Natali L."/>
            <person name="Bassil N."/>
            <person name="Fernandez G.E."/>
            <person name="Lomsadze A."/>
            <person name="Armour M."/>
            <person name="Olukolu B."/>
            <person name="Poorten T."/>
            <person name="Britton C."/>
            <person name="Davik J."/>
            <person name="Ashrafi H."/>
            <person name="Aiden E.L."/>
            <person name="Borodovsky M."/>
            <person name="Worthington M."/>
        </authorList>
    </citation>
    <scope>NUCLEOTIDE SEQUENCE [LARGE SCALE GENOMIC DNA]</scope>
    <source>
        <strain evidence="5">PI 553951</strain>
    </source>
</reference>
<sequence length="69" mass="7989">MEARKAFGWAARDTSGILSPFSFDLRKMGFEDVVLKVLYCGVDHTDLHRMRNEIHSSTVLITLWFRGMK</sequence>
<dbReference type="GO" id="GO:0016616">
    <property type="term" value="F:oxidoreductase activity, acting on the CH-OH group of donors, NAD or NADP as acceptor"/>
    <property type="evidence" value="ECO:0007669"/>
    <property type="project" value="InterPro"/>
</dbReference>
<dbReference type="Proteomes" id="UP001457282">
    <property type="component" value="Unassembled WGS sequence"/>
</dbReference>
<comment type="caution">
    <text evidence="5">The sequence shown here is derived from an EMBL/GenBank/DDBJ whole genome shotgun (WGS) entry which is preliminary data.</text>
</comment>
<evidence type="ECO:0000313" key="5">
    <source>
        <dbReference type="EMBL" id="KAK9949038.1"/>
    </source>
</evidence>
<evidence type="ECO:0000256" key="3">
    <source>
        <dbReference type="ARBA" id="ARBA00022833"/>
    </source>
</evidence>
<accession>A0AAW1YK61</accession>
<dbReference type="EMBL" id="JBEDUW010000001">
    <property type="protein sequence ID" value="KAK9949038.1"/>
    <property type="molecule type" value="Genomic_DNA"/>
</dbReference>
<evidence type="ECO:0000256" key="4">
    <source>
        <dbReference type="ARBA" id="ARBA00023002"/>
    </source>
</evidence>
<protein>
    <submittedName>
        <fullName evidence="5">Uncharacterized protein</fullName>
    </submittedName>
</protein>
<gene>
    <name evidence="5" type="ORF">M0R45_004585</name>
</gene>
<proteinExistence type="inferred from homology"/>
<keyword evidence="4" id="KW-0560">Oxidoreductase</keyword>
<keyword evidence="3" id="KW-0862">Zinc</keyword>
<dbReference type="InterPro" id="IPR011032">
    <property type="entry name" value="GroES-like_sf"/>
</dbReference>
<dbReference type="Gene3D" id="3.90.180.10">
    <property type="entry name" value="Medium-chain alcohol dehydrogenases, catalytic domain"/>
    <property type="match status" value="1"/>
</dbReference>
<name>A0AAW1YK61_RUBAR</name>
<dbReference type="SUPFAM" id="SSF50129">
    <property type="entry name" value="GroES-like"/>
    <property type="match status" value="1"/>
</dbReference>
<evidence type="ECO:0000313" key="6">
    <source>
        <dbReference type="Proteomes" id="UP001457282"/>
    </source>
</evidence>
<dbReference type="InterPro" id="IPR047109">
    <property type="entry name" value="CAD-like"/>
</dbReference>
<keyword evidence="6" id="KW-1185">Reference proteome</keyword>
<evidence type="ECO:0000256" key="1">
    <source>
        <dbReference type="ARBA" id="ARBA00008072"/>
    </source>
</evidence>
<dbReference type="GO" id="GO:0046872">
    <property type="term" value="F:metal ion binding"/>
    <property type="evidence" value="ECO:0007669"/>
    <property type="project" value="UniProtKB-KW"/>
</dbReference>
<evidence type="ECO:0000256" key="2">
    <source>
        <dbReference type="ARBA" id="ARBA00022723"/>
    </source>
</evidence>